<evidence type="ECO:0000313" key="2">
    <source>
        <dbReference type="Proteomes" id="UP000509597"/>
    </source>
</evidence>
<dbReference type="Pfam" id="PF10518">
    <property type="entry name" value="TAT_signal"/>
    <property type="match status" value="1"/>
</dbReference>
<name>A0A7H9BN17_9NEIS</name>
<dbReference type="EMBL" id="CP058627">
    <property type="protein sequence ID" value="QLG89869.1"/>
    <property type="molecule type" value="Genomic_DNA"/>
</dbReference>
<organism evidence="1 2">
    <name type="scientific">Chitinibacter bivalviorum</name>
    <dbReference type="NCBI Taxonomy" id="2739434"/>
    <lineage>
        <taxon>Bacteria</taxon>
        <taxon>Pseudomonadati</taxon>
        <taxon>Pseudomonadota</taxon>
        <taxon>Betaproteobacteria</taxon>
        <taxon>Neisseriales</taxon>
        <taxon>Chitinibacteraceae</taxon>
        <taxon>Chitinibacter</taxon>
    </lineage>
</organism>
<accession>A0A7H9BN17</accession>
<dbReference type="Pfam" id="PF13450">
    <property type="entry name" value="NAD_binding_8"/>
    <property type="match status" value="1"/>
</dbReference>
<evidence type="ECO:0000313" key="1">
    <source>
        <dbReference type="EMBL" id="QLG89869.1"/>
    </source>
</evidence>
<proteinExistence type="predicted"/>
<sequence>MSRRQFLQTSAALGLATMLPACRELSHLGIPIKVYLPGMQSGHGLRQHTSYPAPSSERKVGVAILGSGAAGSFAAWRLKQSGRFTSPNDVVIVSGPERFGNAAAGTMNGLAYPLGAHYLPLPSLASRHVRELLFDMGVIESDPYSEKPTYNETVLIHSPEERILLNRQWQDGVVPRAGISQDELAQQQKFFAYTQSLQHALGNDGRKVFSIPLALSSVDPAWRALDQISFATWLTQHGYTAPSLLWYLDYACRDDYGIGIAQTSAWAGLHYFTARGGEAKNASAGAVLTWPSGLNPILQHLQHGQTLLDGMAVKISKQNEGVQIDVFDGQKTTRLIAEHLVCAMPLHVAAKIIDLKPLGFDPALHLAPHAAWQVSNFLIDRFPAEPAQMPLAWDNVVYGSSSLGFVNSTHQLIRIAKPAQTVFTAYHAYAHEQPAAVRHRLEHASAAELYETAIADLDAAYGWGNPIKARQYIKQVEITLRGHAMASPTVGFLSNQGVAALQKLDGRIQFAHSDLSGLSVFEEASWWGEQAALKILKQSA</sequence>
<dbReference type="Proteomes" id="UP000509597">
    <property type="component" value="Chromosome"/>
</dbReference>
<dbReference type="InterPro" id="IPR036188">
    <property type="entry name" value="FAD/NAD-bd_sf"/>
</dbReference>
<reference evidence="1 2" key="1">
    <citation type="submission" date="2020-07" db="EMBL/GenBank/DDBJ databases">
        <title>Complete genome sequence of Chitinibacter sp. 2T18.</title>
        <authorList>
            <person name="Bae J.-W."/>
            <person name="Choi J.-W."/>
        </authorList>
    </citation>
    <scope>NUCLEOTIDE SEQUENCE [LARGE SCALE GENOMIC DNA]</scope>
    <source>
        <strain evidence="1 2">2T18</strain>
    </source>
</reference>
<gene>
    <name evidence="1" type="ORF">HQ393_07700</name>
</gene>
<dbReference type="SUPFAM" id="SSF51905">
    <property type="entry name" value="FAD/NAD(P)-binding domain"/>
    <property type="match status" value="1"/>
</dbReference>
<dbReference type="AlphaFoldDB" id="A0A7H9BN17"/>
<dbReference type="KEGG" id="chiz:HQ393_07700"/>
<dbReference type="InterPro" id="IPR019546">
    <property type="entry name" value="TAT_signal_bac_arc"/>
</dbReference>
<protein>
    <submittedName>
        <fullName evidence="1">Twin-arginine translocation signal domain-containing protein</fullName>
    </submittedName>
</protein>
<dbReference type="Gene3D" id="3.50.50.60">
    <property type="entry name" value="FAD/NAD(P)-binding domain"/>
    <property type="match status" value="1"/>
</dbReference>
<keyword evidence="2" id="KW-1185">Reference proteome</keyword>